<dbReference type="Proteomes" id="UP000594014">
    <property type="component" value="Chromosome"/>
</dbReference>
<reference evidence="1" key="1">
    <citation type="submission" date="2019-08" db="EMBL/GenBank/DDBJ databases">
        <title>Genome sequence of Clostridiales bacterium MT110.</title>
        <authorList>
            <person name="Cao J."/>
        </authorList>
    </citation>
    <scope>NUCLEOTIDE SEQUENCE</scope>
    <source>
        <strain evidence="1">MT110</strain>
    </source>
</reference>
<dbReference type="EMBL" id="CP042469">
    <property type="protein sequence ID" value="QOX61904.1"/>
    <property type="molecule type" value="Genomic_DNA"/>
</dbReference>
<accession>A0ACD1A6A1</accession>
<keyword evidence="2" id="KW-1185">Reference proteome</keyword>
<name>A0ACD1A6A1_9FIRM</name>
<sequence length="178" mass="20592">MELTVGKIASKFRISRSTLLYYDAINLLKPSTRNKAGYRLYQDADIERLSKIMLFRQAGVPLAEIANLLDAANLEVSALLLKRLGELNQEIEAAQKQQNLIIKLLENSILYKNLKSLDESTWMTILNSAGLKRETTEEWHYEFEKHSPVQHQKLLELLGFEEDEIQSQREHYSSLNKK</sequence>
<proteinExistence type="predicted"/>
<evidence type="ECO:0000313" key="2">
    <source>
        <dbReference type="Proteomes" id="UP000594014"/>
    </source>
</evidence>
<gene>
    <name evidence="1" type="ORF">FRZ06_00305</name>
</gene>
<protein>
    <submittedName>
        <fullName evidence="1">MerR family transcriptional regulator</fullName>
    </submittedName>
</protein>
<organism evidence="1 2">
    <name type="scientific">Anoxybacterium hadale</name>
    <dbReference type="NCBI Taxonomy" id="3408580"/>
    <lineage>
        <taxon>Bacteria</taxon>
        <taxon>Bacillati</taxon>
        <taxon>Bacillota</taxon>
        <taxon>Clostridia</taxon>
        <taxon>Peptostreptococcales</taxon>
        <taxon>Anaerovoracaceae</taxon>
        <taxon>Anoxybacterium</taxon>
    </lineage>
</organism>
<evidence type="ECO:0000313" key="1">
    <source>
        <dbReference type="EMBL" id="QOX61904.1"/>
    </source>
</evidence>